<evidence type="ECO:0000256" key="3">
    <source>
        <dbReference type="ARBA" id="ARBA00012744"/>
    </source>
</evidence>
<dbReference type="InterPro" id="IPR013783">
    <property type="entry name" value="Ig-like_fold"/>
</dbReference>
<dbReference type="EMBL" id="KV424071">
    <property type="protein sequence ID" value="KZT52279.1"/>
    <property type="molecule type" value="Genomic_DNA"/>
</dbReference>
<dbReference type="InterPro" id="IPR001764">
    <property type="entry name" value="Glyco_hydro_3_N"/>
</dbReference>
<dbReference type="OrthoDB" id="47059at2759"/>
<evidence type="ECO:0000259" key="7">
    <source>
        <dbReference type="PROSITE" id="PS51820"/>
    </source>
</evidence>
<keyword evidence="9" id="KW-1185">Reference proteome</keyword>
<dbReference type="FunCoup" id="A0A165D892">
    <property type="interactions" value="37"/>
</dbReference>
<dbReference type="FunFam" id="2.60.40.10:FF:000495">
    <property type="entry name" value="Periplasmic beta-glucosidase"/>
    <property type="match status" value="1"/>
</dbReference>
<dbReference type="InterPro" id="IPR026891">
    <property type="entry name" value="Fn3-like"/>
</dbReference>
<dbReference type="SUPFAM" id="SSF51445">
    <property type="entry name" value="(Trans)glycosidases"/>
    <property type="match status" value="1"/>
</dbReference>
<dbReference type="Gene3D" id="2.60.40.10">
    <property type="entry name" value="Immunoglobulins"/>
    <property type="match status" value="1"/>
</dbReference>
<evidence type="ECO:0000256" key="6">
    <source>
        <dbReference type="RuleBase" id="RU361161"/>
    </source>
</evidence>
<dbReference type="InParanoid" id="A0A165D892"/>
<dbReference type="Pfam" id="PF07691">
    <property type="entry name" value="PA14"/>
    <property type="match status" value="1"/>
</dbReference>
<dbReference type="InterPro" id="IPR002772">
    <property type="entry name" value="Glyco_hydro_3_C"/>
</dbReference>
<comment type="similarity">
    <text evidence="2 6">Belongs to the glycosyl hydrolase 3 family.</text>
</comment>
<dbReference type="Gene3D" id="2.60.120.260">
    <property type="entry name" value="Galactose-binding domain-like"/>
    <property type="match status" value="1"/>
</dbReference>
<evidence type="ECO:0000313" key="8">
    <source>
        <dbReference type="EMBL" id="KZT52279.1"/>
    </source>
</evidence>
<dbReference type="GO" id="GO:0008422">
    <property type="term" value="F:beta-glucosidase activity"/>
    <property type="evidence" value="ECO:0007669"/>
    <property type="project" value="UniProtKB-EC"/>
</dbReference>
<keyword evidence="6" id="KW-0119">Carbohydrate metabolism</keyword>
<evidence type="ECO:0000256" key="4">
    <source>
        <dbReference type="ARBA" id="ARBA00022801"/>
    </source>
</evidence>
<dbReference type="InterPro" id="IPR017853">
    <property type="entry name" value="GH"/>
</dbReference>
<dbReference type="Pfam" id="PF14310">
    <property type="entry name" value="Fn3-like"/>
    <property type="match status" value="1"/>
</dbReference>
<organism evidence="8 9">
    <name type="scientific">Calocera cornea HHB12733</name>
    <dbReference type="NCBI Taxonomy" id="1353952"/>
    <lineage>
        <taxon>Eukaryota</taxon>
        <taxon>Fungi</taxon>
        <taxon>Dikarya</taxon>
        <taxon>Basidiomycota</taxon>
        <taxon>Agaricomycotina</taxon>
        <taxon>Dacrymycetes</taxon>
        <taxon>Dacrymycetales</taxon>
        <taxon>Dacrymycetaceae</taxon>
        <taxon>Calocera</taxon>
    </lineage>
</organism>
<dbReference type="InterPro" id="IPR050288">
    <property type="entry name" value="Cellulose_deg_GH3"/>
</dbReference>
<dbReference type="Proteomes" id="UP000076842">
    <property type="component" value="Unassembled WGS sequence"/>
</dbReference>
<dbReference type="EC" id="3.2.1.21" evidence="3 6"/>
<dbReference type="Gene3D" id="3.20.20.300">
    <property type="entry name" value="Glycoside hydrolase, family 3, N-terminal domain"/>
    <property type="match status" value="1"/>
</dbReference>
<accession>A0A165D892</accession>
<dbReference type="InterPro" id="IPR036881">
    <property type="entry name" value="Glyco_hydro_3_C_sf"/>
</dbReference>
<feature type="domain" description="PA14" evidence="7">
    <location>
        <begin position="412"/>
        <end position="573"/>
    </location>
</feature>
<dbReference type="GO" id="GO:0030245">
    <property type="term" value="P:cellulose catabolic process"/>
    <property type="evidence" value="ECO:0007669"/>
    <property type="project" value="UniProtKB-UniPathway"/>
</dbReference>
<dbReference type="InterPro" id="IPR036962">
    <property type="entry name" value="Glyco_hydro_3_N_sf"/>
</dbReference>
<dbReference type="InterPro" id="IPR037524">
    <property type="entry name" value="PA14/GLEYA"/>
</dbReference>
<dbReference type="PRINTS" id="PR00133">
    <property type="entry name" value="GLHYDRLASE3"/>
</dbReference>
<dbReference type="InterPro" id="IPR011658">
    <property type="entry name" value="PA14_dom"/>
</dbReference>
<dbReference type="AlphaFoldDB" id="A0A165D892"/>
<dbReference type="PROSITE" id="PS51820">
    <property type="entry name" value="PA14"/>
    <property type="match status" value="1"/>
</dbReference>
<sequence length="854" mass="93805">MPSKPSDIKNADVDELVAALSTEEAIALTLGVGNWFTAAVPRLGIPAINVTDGPNGARGRKYFMSTPAKCIPCGTAMAATWDTELVGEIAAKILAPECRLKAASVLLGPTCNIQRNPLGGRSFESFSEDPHLNGMMASFYISRLQGEGISACIKHFVGNEQEQERRGSDSLISERALREIYLYPFMLAQKHSKPWSYMTAYNRINGIHCSEHPWLLTDLLRKEWGFDGLVMSDWRGTYGVPEAYHAGLDLEMPGTDGWRQTSKVIRSIESKKLKLEVVKERAKTIVEFVKKVATSAPEILDGDQKERTHDTPADATLLRKAASSAIVLLKNEGSILPLNAEKIKTIAIIGPSAKQMYYAGGGSASLNASYVVTPFDGIAAALPKGVNVVYAEGCQGHKRAPILTDRELMTPDGKPGMKGTFYLKRDDNGSFAEPTEQFVLDNMNSKMYDSDIFFTKEEWYMVLEGKTRPVEHKTTFRFGLTVSGRAKLFVDNKLLIDQWSWGPRGETSVWDSTGEVMGDFVLQPGVAYDIRVEFSNLNPSQLGERKGGWNRRATVRLGGFPVLNEDEGIKDAVEKAKSADAVVLVIGLNGDWESEGYDRTNLELPRRTNELVAAVLKINPKAVIVTQAGSAFTMPWIDSARALMHTWYLGNETGNAIADVLFGKVNPSGKMSMTFPKRLEDVPSYLNYGNQNGKVQYTEDLFVGYKHYQAREIEPLFPFGFGLSYTTFQYSDLHISKPSSNSVDFTASVGLTITNTGSVSGSEAVQLYISLPAGPLTHPARALKAFTKVRDLAPGKEAKVALELDKYSVSYYDDRLGLWRADKGEYGVLVGPSSDSVALRGTLSLDQGFTWSGL</sequence>
<dbReference type="UniPathway" id="UPA00696"/>
<keyword evidence="6" id="KW-0624">Polysaccharide degradation</keyword>
<dbReference type="SUPFAM" id="SSF52279">
    <property type="entry name" value="Beta-D-glucan exohydrolase, C-terminal domain"/>
    <property type="match status" value="1"/>
</dbReference>
<evidence type="ECO:0000256" key="1">
    <source>
        <dbReference type="ARBA" id="ARBA00000448"/>
    </source>
</evidence>
<evidence type="ECO:0000313" key="9">
    <source>
        <dbReference type="Proteomes" id="UP000076842"/>
    </source>
</evidence>
<gene>
    <name evidence="8" type="ORF">CALCODRAFT_93169</name>
</gene>
<dbReference type="Pfam" id="PF00933">
    <property type="entry name" value="Glyco_hydro_3"/>
    <property type="match status" value="1"/>
</dbReference>
<dbReference type="Gene3D" id="3.40.50.1700">
    <property type="entry name" value="Glycoside hydrolase family 3 C-terminal domain"/>
    <property type="match status" value="1"/>
</dbReference>
<dbReference type="Pfam" id="PF01915">
    <property type="entry name" value="Glyco_hydro_3_C"/>
    <property type="match status" value="1"/>
</dbReference>
<keyword evidence="5 6" id="KW-0326">Glycosidase</keyword>
<comment type="catalytic activity">
    <reaction evidence="1 6">
        <text>Hydrolysis of terminal, non-reducing beta-D-glucosyl residues with release of beta-D-glucose.</text>
        <dbReference type="EC" id="3.2.1.21"/>
    </reaction>
</comment>
<protein>
    <recommendedName>
        <fullName evidence="3 6">beta-glucosidase</fullName>
        <ecNumber evidence="3 6">3.2.1.21</ecNumber>
    </recommendedName>
</protein>
<dbReference type="PANTHER" id="PTHR42715:SF27">
    <property type="entry name" value="BETA-GLUCOSIDASE-RELATED"/>
    <property type="match status" value="1"/>
</dbReference>
<dbReference type="STRING" id="1353952.A0A165D892"/>
<name>A0A165D892_9BASI</name>
<dbReference type="InterPro" id="IPR019800">
    <property type="entry name" value="Glyco_hydro_3_AS"/>
</dbReference>
<comment type="pathway">
    <text evidence="6">Glycan metabolism; cellulose degradation.</text>
</comment>
<dbReference type="SMART" id="SM01217">
    <property type="entry name" value="Fn3_like"/>
    <property type="match status" value="1"/>
</dbReference>
<dbReference type="PROSITE" id="PS00775">
    <property type="entry name" value="GLYCOSYL_HYDROL_F3"/>
    <property type="match status" value="1"/>
</dbReference>
<dbReference type="PANTHER" id="PTHR42715">
    <property type="entry name" value="BETA-GLUCOSIDASE"/>
    <property type="match status" value="1"/>
</dbReference>
<evidence type="ECO:0000256" key="2">
    <source>
        <dbReference type="ARBA" id="ARBA00005336"/>
    </source>
</evidence>
<keyword evidence="4 6" id="KW-0378">Hydrolase</keyword>
<proteinExistence type="inferred from homology"/>
<evidence type="ECO:0000256" key="5">
    <source>
        <dbReference type="ARBA" id="ARBA00023295"/>
    </source>
</evidence>
<reference evidence="8 9" key="1">
    <citation type="journal article" date="2016" name="Mol. Biol. Evol.">
        <title>Comparative Genomics of Early-Diverging Mushroom-Forming Fungi Provides Insights into the Origins of Lignocellulose Decay Capabilities.</title>
        <authorList>
            <person name="Nagy L.G."/>
            <person name="Riley R."/>
            <person name="Tritt A."/>
            <person name="Adam C."/>
            <person name="Daum C."/>
            <person name="Floudas D."/>
            <person name="Sun H."/>
            <person name="Yadav J.S."/>
            <person name="Pangilinan J."/>
            <person name="Larsson K.H."/>
            <person name="Matsuura K."/>
            <person name="Barry K."/>
            <person name="Labutti K."/>
            <person name="Kuo R."/>
            <person name="Ohm R.A."/>
            <person name="Bhattacharya S.S."/>
            <person name="Shirouzu T."/>
            <person name="Yoshinaga Y."/>
            <person name="Martin F.M."/>
            <person name="Grigoriev I.V."/>
            <person name="Hibbett D.S."/>
        </authorList>
    </citation>
    <scope>NUCLEOTIDE SEQUENCE [LARGE SCALE GENOMIC DNA]</scope>
    <source>
        <strain evidence="8 9">HHB12733</strain>
    </source>
</reference>